<dbReference type="SMART" id="SM00448">
    <property type="entry name" value="REC"/>
    <property type="match status" value="1"/>
</dbReference>
<dbReference type="SUPFAM" id="SSF52172">
    <property type="entry name" value="CheY-like"/>
    <property type="match status" value="1"/>
</dbReference>
<evidence type="ECO:0000313" key="8">
    <source>
        <dbReference type="EMBL" id="GIM73355.1"/>
    </source>
</evidence>
<dbReference type="PROSITE" id="PS50043">
    <property type="entry name" value="HTH_LUXR_2"/>
    <property type="match status" value="1"/>
</dbReference>
<evidence type="ECO:0000256" key="4">
    <source>
        <dbReference type="ARBA" id="ARBA00023163"/>
    </source>
</evidence>
<dbReference type="RefSeq" id="WP_212991495.1">
    <property type="nucleotide sequence ID" value="NZ_BAABEA010000054.1"/>
</dbReference>
<dbReference type="PANTHER" id="PTHR43214:SF24">
    <property type="entry name" value="TRANSCRIPTIONAL REGULATORY PROTEIN NARL-RELATED"/>
    <property type="match status" value="1"/>
</dbReference>
<keyword evidence="3" id="KW-0238">DNA-binding</keyword>
<evidence type="ECO:0000313" key="9">
    <source>
        <dbReference type="Proteomes" id="UP000681340"/>
    </source>
</evidence>
<feature type="domain" description="HTH luxR-type" evidence="6">
    <location>
        <begin position="144"/>
        <end position="214"/>
    </location>
</feature>
<dbReference type="Proteomes" id="UP000681340">
    <property type="component" value="Unassembled WGS sequence"/>
</dbReference>
<feature type="modified residue" description="4-aspartylphosphate" evidence="5">
    <location>
        <position position="52"/>
    </location>
</feature>
<dbReference type="SMART" id="SM00421">
    <property type="entry name" value="HTH_LUXR"/>
    <property type="match status" value="1"/>
</dbReference>
<comment type="caution">
    <text evidence="8">The sequence shown here is derived from an EMBL/GenBank/DDBJ whole genome shotgun (WGS) entry which is preliminary data.</text>
</comment>
<dbReference type="Gene3D" id="3.40.50.2300">
    <property type="match status" value="1"/>
</dbReference>
<evidence type="ECO:0000256" key="5">
    <source>
        <dbReference type="PROSITE-ProRule" id="PRU00169"/>
    </source>
</evidence>
<dbReference type="CDD" id="cd17535">
    <property type="entry name" value="REC_NarL-like"/>
    <property type="match status" value="1"/>
</dbReference>
<keyword evidence="9" id="KW-1185">Reference proteome</keyword>
<dbReference type="PROSITE" id="PS00622">
    <property type="entry name" value="HTH_LUXR_1"/>
    <property type="match status" value="1"/>
</dbReference>
<evidence type="ECO:0000259" key="6">
    <source>
        <dbReference type="PROSITE" id="PS50043"/>
    </source>
</evidence>
<keyword evidence="2" id="KW-0805">Transcription regulation</keyword>
<evidence type="ECO:0000259" key="7">
    <source>
        <dbReference type="PROSITE" id="PS50110"/>
    </source>
</evidence>
<dbReference type="AlphaFoldDB" id="A0A919SJZ4"/>
<sequence length="214" mass="22993">MRVMLADDAVLFREGLARILTDVGFTVTGRAGDGAELLDLVRADPPDVAVIDLRMPPGYAAEGIDTAAAVRAAAPGVGLMLLSQYVEVHHALRLMTDFDGGVGYLLKDRVSDLGAFGADVRKVARGETVIDPELVTRLVARRRERDPLRALTARERAVLALMAQGLSNAAVAGDLHLAVKTVEAHVTAIFTKLGLIPDDREHRRVLAVLTFLRA</sequence>
<evidence type="ECO:0000256" key="2">
    <source>
        <dbReference type="ARBA" id="ARBA00023015"/>
    </source>
</evidence>
<organism evidence="8 9">
    <name type="scientific">Actinoplanes auranticolor</name>
    <dbReference type="NCBI Taxonomy" id="47988"/>
    <lineage>
        <taxon>Bacteria</taxon>
        <taxon>Bacillati</taxon>
        <taxon>Actinomycetota</taxon>
        <taxon>Actinomycetes</taxon>
        <taxon>Micromonosporales</taxon>
        <taxon>Micromonosporaceae</taxon>
        <taxon>Actinoplanes</taxon>
    </lineage>
</organism>
<dbReference type="PROSITE" id="PS50110">
    <property type="entry name" value="RESPONSE_REGULATORY"/>
    <property type="match status" value="1"/>
</dbReference>
<dbReference type="GO" id="GO:0003677">
    <property type="term" value="F:DNA binding"/>
    <property type="evidence" value="ECO:0007669"/>
    <property type="project" value="UniProtKB-KW"/>
</dbReference>
<dbReference type="InterPro" id="IPR039420">
    <property type="entry name" value="WalR-like"/>
</dbReference>
<dbReference type="PANTHER" id="PTHR43214">
    <property type="entry name" value="TWO-COMPONENT RESPONSE REGULATOR"/>
    <property type="match status" value="1"/>
</dbReference>
<gene>
    <name evidence="8" type="ORF">Aau02nite_55620</name>
</gene>
<reference evidence="8" key="1">
    <citation type="submission" date="2021-03" db="EMBL/GenBank/DDBJ databases">
        <title>Whole genome shotgun sequence of Actinoplanes auranticolor NBRC 12245.</title>
        <authorList>
            <person name="Komaki H."/>
            <person name="Tamura T."/>
        </authorList>
    </citation>
    <scope>NUCLEOTIDE SEQUENCE</scope>
    <source>
        <strain evidence="8">NBRC 12245</strain>
    </source>
</reference>
<dbReference type="InterPro" id="IPR058245">
    <property type="entry name" value="NreC/VraR/RcsB-like_REC"/>
</dbReference>
<name>A0A919SJZ4_9ACTN</name>
<dbReference type="Pfam" id="PF00072">
    <property type="entry name" value="Response_reg"/>
    <property type="match status" value="1"/>
</dbReference>
<accession>A0A919SJZ4</accession>
<dbReference type="GO" id="GO:0006355">
    <property type="term" value="P:regulation of DNA-templated transcription"/>
    <property type="evidence" value="ECO:0007669"/>
    <property type="project" value="InterPro"/>
</dbReference>
<dbReference type="InterPro" id="IPR011006">
    <property type="entry name" value="CheY-like_superfamily"/>
</dbReference>
<evidence type="ECO:0000256" key="3">
    <source>
        <dbReference type="ARBA" id="ARBA00023125"/>
    </source>
</evidence>
<keyword evidence="4" id="KW-0804">Transcription</keyword>
<dbReference type="Pfam" id="PF00196">
    <property type="entry name" value="GerE"/>
    <property type="match status" value="1"/>
</dbReference>
<dbReference type="EMBL" id="BOQL01000044">
    <property type="protein sequence ID" value="GIM73355.1"/>
    <property type="molecule type" value="Genomic_DNA"/>
</dbReference>
<dbReference type="PRINTS" id="PR00038">
    <property type="entry name" value="HTHLUXR"/>
</dbReference>
<proteinExistence type="predicted"/>
<keyword evidence="1 5" id="KW-0597">Phosphoprotein</keyword>
<dbReference type="InterPro" id="IPR001789">
    <property type="entry name" value="Sig_transdc_resp-reg_receiver"/>
</dbReference>
<dbReference type="GO" id="GO:0000160">
    <property type="term" value="P:phosphorelay signal transduction system"/>
    <property type="evidence" value="ECO:0007669"/>
    <property type="project" value="InterPro"/>
</dbReference>
<dbReference type="CDD" id="cd06170">
    <property type="entry name" value="LuxR_C_like"/>
    <property type="match status" value="1"/>
</dbReference>
<protein>
    <submittedName>
        <fullName evidence="8">Two-component system response regulator, LuxR family protein</fullName>
    </submittedName>
</protein>
<evidence type="ECO:0000256" key="1">
    <source>
        <dbReference type="ARBA" id="ARBA00022553"/>
    </source>
</evidence>
<dbReference type="InterPro" id="IPR000792">
    <property type="entry name" value="Tscrpt_reg_LuxR_C"/>
</dbReference>
<feature type="domain" description="Response regulatory" evidence="7">
    <location>
        <begin position="2"/>
        <end position="122"/>
    </location>
</feature>